<comment type="caution">
    <text evidence="1">The sequence shown here is derived from an EMBL/GenBank/DDBJ whole genome shotgun (WGS) entry which is preliminary data.</text>
</comment>
<proteinExistence type="predicted"/>
<dbReference type="OrthoDB" id="2083033at2"/>
<sequence length="188" mass="22354">MSKEKVNDEILQENLEFTAKYIRENSYNGKFIKYDDFFTEPISLKEEEKEIFFEKLFSNEEYSDISELKGKENRYFYSKKEMTENYAKLLYRIEEKDILNMVADRIRTDSKRYPKTTNSNVFLNEPYNLKKDELAELYKQLSNLDDYKDIKQSVASNGVVCVYSDKFLSQGYADALTELQEVTRVESQ</sequence>
<dbReference type="Proteomes" id="UP000315343">
    <property type="component" value="Unassembled WGS sequence"/>
</dbReference>
<reference evidence="1 2" key="1">
    <citation type="submission" date="2019-07" db="EMBL/GenBank/DDBJ databases">
        <title>Genomic Encyclopedia of Type Strains, Phase I: the one thousand microbial genomes (KMG-I) project.</title>
        <authorList>
            <person name="Kyrpides N."/>
        </authorList>
    </citation>
    <scope>NUCLEOTIDE SEQUENCE [LARGE SCALE GENOMIC DNA]</scope>
    <source>
        <strain evidence="1 2">DSM 13558</strain>
    </source>
</reference>
<name>A0A562JHP5_9FIRM</name>
<gene>
    <name evidence="1" type="ORF">LY60_01035</name>
</gene>
<evidence type="ECO:0000313" key="2">
    <source>
        <dbReference type="Proteomes" id="UP000315343"/>
    </source>
</evidence>
<dbReference type="AlphaFoldDB" id="A0A562JHP5"/>
<accession>A0A562JHP5</accession>
<protein>
    <submittedName>
        <fullName evidence="1">Uncharacterized protein</fullName>
    </submittedName>
</protein>
<dbReference type="RefSeq" id="WP_145080822.1">
    <property type="nucleotide sequence ID" value="NZ_DAMBUX010000021.1"/>
</dbReference>
<keyword evidence="2" id="KW-1185">Reference proteome</keyword>
<evidence type="ECO:0000313" key="1">
    <source>
        <dbReference type="EMBL" id="TWH82729.1"/>
    </source>
</evidence>
<dbReference type="EMBL" id="VLKH01000002">
    <property type="protein sequence ID" value="TWH82729.1"/>
    <property type="molecule type" value="Genomic_DNA"/>
</dbReference>
<organism evidence="1 2">
    <name type="scientific">Sedimentibacter saalensis</name>
    <dbReference type="NCBI Taxonomy" id="130788"/>
    <lineage>
        <taxon>Bacteria</taxon>
        <taxon>Bacillati</taxon>
        <taxon>Bacillota</taxon>
        <taxon>Tissierellia</taxon>
        <taxon>Sedimentibacter</taxon>
    </lineage>
</organism>